<feature type="compositionally biased region" description="Pro residues" evidence="1">
    <location>
        <begin position="493"/>
        <end position="503"/>
    </location>
</feature>
<dbReference type="AlphaFoldDB" id="A0A8H7T2D5"/>
<feature type="compositionally biased region" description="Polar residues" evidence="1">
    <location>
        <begin position="251"/>
        <end position="260"/>
    </location>
</feature>
<feature type="compositionally biased region" description="Low complexity" evidence="1">
    <location>
        <begin position="481"/>
        <end position="492"/>
    </location>
</feature>
<reference evidence="2" key="1">
    <citation type="submission" date="2021-02" db="EMBL/GenBank/DDBJ databases">
        <title>Genome sequence Cadophora malorum strain M34.</title>
        <authorList>
            <person name="Stefanovic E."/>
            <person name="Vu D."/>
            <person name="Scully C."/>
            <person name="Dijksterhuis J."/>
            <person name="Roader J."/>
            <person name="Houbraken J."/>
        </authorList>
    </citation>
    <scope>NUCLEOTIDE SEQUENCE</scope>
    <source>
        <strain evidence="2">M34</strain>
    </source>
</reference>
<dbReference type="PANTHER" id="PTHR36587:SF2">
    <property type="entry name" value="EXPRESSION SITE-ASSOCIATED GENE 3 (ESAG3)-LIKE PROTEIN"/>
    <property type="match status" value="1"/>
</dbReference>
<feature type="non-terminal residue" evidence="2">
    <location>
        <position position="1"/>
    </location>
</feature>
<keyword evidence="3" id="KW-1185">Reference proteome</keyword>
<proteinExistence type="predicted"/>
<evidence type="ECO:0000313" key="2">
    <source>
        <dbReference type="EMBL" id="KAG4411143.1"/>
    </source>
</evidence>
<sequence length="631" mass="69359">MKFGHLPGGPRQRQRGSRARIIASHLLSPFRRRIRSRLLLLLIGLAGILFIVHGRRHSNKLHSTSSTLTTHVPTGISGAIATYGETENQDTRWEDSKSQNEADSNHIVLKKPRFHLLIPAYNPSAAICRTLLSAAILNYPPPTLIGHGSSPAVKEKSDNDLVKRTFSFLTGKEVRDDDLVMVVSKDTIFQLPATIALTRFFSTIHTSSNTLLTKYGHIPNTPSSNKPRNQRPQRYTPKVLFSASKSCSHAPDSQTCQSIPDSPLPHLVSKSISKSETSEGNNTSATTNPPRFLGAALHIGRAFSLTPLYKHAIELLESPNSDISKNEAGQEPQRIFEQLYSEQEHARLLFLAEERAKRPAWRNWLADIFSSSEGNRAVEQIIKPNEAEAGKETPQKDGESEFGITLDYSNSLFQDLMGSAQDLQFVTFGEQQKNEGAKDASGAPSRVVGKGRAWMKSNHPMQLPLDLSSAPGPFSGMDVLNPISNSNSASDPNPNPESPPLDNNPPHSGEPSSSWSTISLLTNTVTPSLSIPAAINFHATELELSDELWNGLWFHNSSRRLLVQQVKIRTANPNPDSFVITTPPLSSSDPFLGREDSDSDSDTYSDLKQDAVHYLDIRPGKTPLGAWTDEG</sequence>
<feature type="region of interest" description="Disordered" evidence="1">
    <location>
        <begin position="583"/>
        <end position="605"/>
    </location>
</feature>
<organism evidence="2 3">
    <name type="scientific">Cadophora malorum</name>
    <dbReference type="NCBI Taxonomy" id="108018"/>
    <lineage>
        <taxon>Eukaryota</taxon>
        <taxon>Fungi</taxon>
        <taxon>Dikarya</taxon>
        <taxon>Ascomycota</taxon>
        <taxon>Pezizomycotina</taxon>
        <taxon>Leotiomycetes</taxon>
        <taxon>Helotiales</taxon>
        <taxon>Ploettnerulaceae</taxon>
        <taxon>Cadophora</taxon>
    </lineage>
</organism>
<gene>
    <name evidence="2" type="ORF">IFR04_015714</name>
</gene>
<evidence type="ECO:0000256" key="1">
    <source>
        <dbReference type="SAM" id="MobiDB-lite"/>
    </source>
</evidence>
<dbReference type="OrthoDB" id="422736at2759"/>
<name>A0A8H7T2D5_9HELO</name>
<protein>
    <submittedName>
        <fullName evidence="2">Uncharacterized protein</fullName>
    </submittedName>
</protein>
<comment type="caution">
    <text evidence="2">The sequence shown here is derived from an EMBL/GenBank/DDBJ whole genome shotgun (WGS) entry which is preliminary data.</text>
</comment>
<feature type="compositionally biased region" description="Polar residues" evidence="1">
    <location>
        <begin position="270"/>
        <end position="289"/>
    </location>
</feature>
<evidence type="ECO:0000313" key="3">
    <source>
        <dbReference type="Proteomes" id="UP000664132"/>
    </source>
</evidence>
<dbReference type="EMBL" id="JAFJYH010000514">
    <property type="protein sequence ID" value="KAG4411143.1"/>
    <property type="molecule type" value="Genomic_DNA"/>
</dbReference>
<feature type="region of interest" description="Disordered" evidence="1">
    <location>
        <begin position="251"/>
        <end position="289"/>
    </location>
</feature>
<dbReference type="Proteomes" id="UP000664132">
    <property type="component" value="Unassembled WGS sequence"/>
</dbReference>
<dbReference type="PANTHER" id="PTHR36587">
    <property type="entry name" value="EXPRESSION SITE-ASSOCIATED GENE 3 (ESAG3)-LIKE PROTEIN"/>
    <property type="match status" value="1"/>
</dbReference>
<accession>A0A8H7T2D5</accession>
<dbReference type="CDD" id="cd22997">
    <property type="entry name" value="GT_LH"/>
    <property type="match status" value="1"/>
</dbReference>
<feature type="region of interest" description="Disordered" evidence="1">
    <location>
        <begin position="462"/>
        <end position="515"/>
    </location>
</feature>